<dbReference type="PANTHER" id="PTHR46383:SF5">
    <property type="entry name" value="AMINOTRANSFERASE CLASS I_CLASSII DOMAIN-CONTAINING PROTEIN"/>
    <property type="match status" value="1"/>
</dbReference>
<evidence type="ECO:0000256" key="5">
    <source>
        <dbReference type="ARBA" id="ARBA00022898"/>
    </source>
</evidence>
<dbReference type="Gene3D" id="3.40.640.10">
    <property type="entry name" value="Type I PLP-dependent aspartate aminotransferase-like (Major domain)"/>
    <property type="match status" value="1"/>
</dbReference>
<evidence type="ECO:0000256" key="2">
    <source>
        <dbReference type="ARBA" id="ARBA00007441"/>
    </source>
</evidence>
<keyword evidence="3" id="KW-0032">Aminotransferase</keyword>
<gene>
    <name evidence="7" type="ORF">METZ01_LOCUS344985</name>
</gene>
<dbReference type="InterPro" id="IPR004839">
    <property type="entry name" value="Aminotransferase_I/II_large"/>
</dbReference>
<evidence type="ECO:0000256" key="1">
    <source>
        <dbReference type="ARBA" id="ARBA00001933"/>
    </source>
</evidence>
<organism evidence="7">
    <name type="scientific">marine metagenome</name>
    <dbReference type="NCBI Taxonomy" id="408172"/>
    <lineage>
        <taxon>unclassified sequences</taxon>
        <taxon>metagenomes</taxon>
        <taxon>ecological metagenomes</taxon>
    </lineage>
</organism>
<evidence type="ECO:0000313" key="7">
    <source>
        <dbReference type="EMBL" id="SVC92131.1"/>
    </source>
</evidence>
<keyword evidence="4" id="KW-0808">Transferase</keyword>
<dbReference type="CDD" id="cd00609">
    <property type="entry name" value="AAT_like"/>
    <property type="match status" value="1"/>
</dbReference>
<dbReference type="InterPro" id="IPR015421">
    <property type="entry name" value="PyrdxlP-dep_Trfase_major"/>
</dbReference>
<keyword evidence="5" id="KW-0663">Pyridoxal phosphate</keyword>
<dbReference type="SUPFAM" id="SSF53383">
    <property type="entry name" value="PLP-dependent transferases"/>
    <property type="match status" value="1"/>
</dbReference>
<comment type="cofactor">
    <cofactor evidence="1">
        <name>pyridoxal 5'-phosphate</name>
        <dbReference type="ChEBI" id="CHEBI:597326"/>
    </cofactor>
</comment>
<dbReference type="EMBL" id="UINC01118774">
    <property type="protein sequence ID" value="SVC92131.1"/>
    <property type="molecule type" value="Genomic_DNA"/>
</dbReference>
<protein>
    <recommendedName>
        <fullName evidence="6">Aminotransferase class I/classII large domain-containing protein</fullName>
    </recommendedName>
</protein>
<name>A0A382R6C0_9ZZZZ</name>
<dbReference type="Gene3D" id="3.90.1150.10">
    <property type="entry name" value="Aspartate Aminotransferase, domain 1"/>
    <property type="match status" value="1"/>
</dbReference>
<dbReference type="Pfam" id="PF00155">
    <property type="entry name" value="Aminotran_1_2"/>
    <property type="match status" value="1"/>
</dbReference>
<dbReference type="GO" id="GO:0006520">
    <property type="term" value="P:amino acid metabolic process"/>
    <property type="evidence" value="ECO:0007669"/>
    <property type="project" value="InterPro"/>
</dbReference>
<sequence>MNDLRKIRFPEATRAATVQPPVIPIIGEWTRDNPGTISLGQGVVSWGPPETAYEGIDRFREDVENHKYKLAQGIPPLLDLIGEKLKDENGINVDPKDRVFVTAGANMAFINAVLAIADVGDEIILPAPFYFNHEMAVTMLGCTSVVAPTDKNHQLDLDALRSAITERSRAIVTISPNNPSGVVYPKRDLQAVTALCREFGLFHISDEAYEYFTFDGASHFSPGSVKDVDEHVISLFSLSKAYGFASWRIGYMVTPPQLIDAIKKIQD</sequence>
<proteinExistence type="inferred from homology"/>
<reference evidence="7" key="1">
    <citation type="submission" date="2018-05" db="EMBL/GenBank/DDBJ databases">
        <authorList>
            <person name="Lanie J.A."/>
            <person name="Ng W.-L."/>
            <person name="Kazmierczak K.M."/>
            <person name="Andrzejewski T.M."/>
            <person name="Davidsen T.M."/>
            <person name="Wayne K.J."/>
            <person name="Tettelin H."/>
            <person name="Glass J.I."/>
            <person name="Rusch D."/>
            <person name="Podicherti R."/>
            <person name="Tsui H.-C.T."/>
            <person name="Winkler M.E."/>
        </authorList>
    </citation>
    <scope>NUCLEOTIDE SEQUENCE</scope>
</reference>
<dbReference type="GO" id="GO:0030170">
    <property type="term" value="F:pyridoxal phosphate binding"/>
    <property type="evidence" value="ECO:0007669"/>
    <property type="project" value="InterPro"/>
</dbReference>
<feature type="non-terminal residue" evidence="7">
    <location>
        <position position="267"/>
    </location>
</feature>
<feature type="domain" description="Aminotransferase class I/classII large" evidence="6">
    <location>
        <begin position="37"/>
        <end position="266"/>
    </location>
</feature>
<evidence type="ECO:0000256" key="3">
    <source>
        <dbReference type="ARBA" id="ARBA00022576"/>
    </source>
</evidence>
<dbReference type="InterPro" id="IPR050596">
    <property type="entry name" value="AspAT/PAT-like"/>
</dbReference>
<dbReference type="InterPro" id="IPR015424">
    <property type="entry name" value="PyrdxlP-dep_Trfase"/>
</dbReference>
<evidence type="ECO:0000256" key="4">
    <source>
        <dbReference type="ARBA" id="ARBA00022679"/>
    </source>
</evidence>
<dbReference type="InterPro" id="IPR015422">
    <property type="entry name" value="PyrdxlP-dep_Trfase_small"/>
</dbReference>
<accession>A0A382R6C0</accession>
<dbReference type="PANTHER" id="PTHR46383">
    <property type="entry name" value="ASPARTATE AMINOTRANSFERASE"/>
    <property type="match status" value="1"/>
</dbReference>
<dbReference type="AlphaFoldDB" id="A0A382R6C0"/>
<dbReference type="GO" id="GO:0008483">
    <property type="term" value="F:transaminase activity"/>
    <property type="evidence" value="ECO:0007669"/>
    <property type="project" value="UniProtKB-KW"/>
</dbReference>
<comment type="similarity">
    <text evidence="2">Belongs to the class-I pyridoxal-phosphate-dependent aminotransferase family.</text>
</comment>
<evidence type="ECO:0000259" key="6">
    <source>
        <dbReference type="Pfam" id="PF00155"/>
    </source>
</evidence>